<gene>
    <name evidence="8" type="ORF">TVAG_214870</name>
</gene>
<comment type="cofactor">
    <cofactor evidence="1">
        <name>FMN</name>
        <dbReference type="ChEBI" id="CHEBI:58210"/>
    </cofactor>
</comment>
<sequence>MDYAALCIYSKQPLGSVCGVICPVNHCMSRCSRQKLDASINIPALQAEIIKRACKDGKFCELIKKAPSTGKHVAVVGAGPSGLSAATCLASRGHKVTIFEKNSVVGGDVQQIPKYRFPDDVLKMDLDLLSMVGDTEIKLNTPFDPANEKDYDAVIYAVGSQNHGKLTCPGSEYCISSQDFFAMKPEDIKGKSIGISGCGGVAVDIALAAIKSGASCVVIFYRRTLDQAPLAPEERGVMAYLGVNVVPRVGIEKVVKEENGKLTIHCCQYDSNLNAIPDTDVTWKDLNMVVPALGQRTNIKEGTEQGKIFVCGQARGKNTSAVQASASGKNAAWRCHNFLTGQEAPKIDTDLISNFTSFEYEHRPADITASLDGKKTTISPFIAGASSFTDSIYTCKKYLQKGWGGVVIGVGNFKNHPCSYKRGKPTEFHAHNDAKKVLEMVQELRKEFANAILGAQINASSETLEDDFKLLTKDVDFVQITCDSTDEYMKAKKLGENSVIVLNGHGESPSIHFGAKNKRDALNAFARGYLVCVLEPGDIKRTGQGIEHLNTSLSFAIWRDGFKNIRDWAKENANFDIENIGEEPLINHLVNPYTCIGCGRCTMCPNDAITLIPAKWVYKVDPDKCNGCGLCESVCPTNSCGLITREKARELNAKAKHW</sequence>
<dbReference type="RefSeq" id="XP_001580248.1">
    <property type="nucleotide sequence ID" value="XM_001580198.1"/>
</dbReference>
<dbReference type="SUPFAM" id="SSF51971">
    <property type="entry name" value="Nucleotide-binding domain"/>
    <property type="match status" value="1"/>
</dbReference>
<evidence type="ECO:0000256" key="4">
    <source>
        <dbReference type="ARBA" id="ARBA00023002"/>
    </source>
</evidence>
<evidence type="ECO:0000256" key="2">
    <source>
        <dbReference type="ARBA" id="ARBA00022630"/>
    </source>
</evidence>
<dbReference type="GO" id="GO:0051536">
    <property type="term" value="F:iron-sulfur cluster binding"/>
    <property type="evidence" value="ECO:0007669"/>
    <property type="project" value="InterPro"/>
</dbReference>
<dbReference type="KEGG" id="tva:5464787"/>
<dbReference type="VEuPathDB" id="TrichDB:TVAGG3_0170920"/>
<dbReference type="Gene3D" id="1.10.1060.10">
    <property type="entry name" value="Alpha-helical ferredoxin"/>
    <property type="match status" value="1"/>
</dbReference>
<dbReference type="GO" id="GO:0016491">
    <property type="term" value="F:oxidoreductase activity"/>
    <property type="evidence" value="ECO:0000318"/>
    <property type="project" value="GO_Central"/>
</dbReference>
<reference evidence="8" key="2">
    <citation type="journal article" date="2007" name="Science">
        <title>Draft genome sequence of the sexually transmitted pathogen Trichomonas vaginalis.</title>
        <authorList>
            <person name="Carlton J.M."/>
            <person name="Hirt R.P."/>
            <person name="Silva J.C."/>
            <person name="Delcher A.L."/>
            <person name="Schatz M."/>
            <person name="Zhao Q."/>
            <person name="Wortman J.R."/>
            <person name="Bidwell S.L."/>
            <person name="Alsmark U.C.M."/>
            <person name="Besteiro S."/>
            <person name="Sicheritz-Ponten T."/>
            <person name="Noel C.J."/>
            <person name="Dacks J.B."/>
            <person name="Foster P.G."/>
            <person name="Simillion C."/>
            <person name="Van de Peer Y."/>
            <person name="Miranda-Saavedra D."/>
            <person name="Barton G.J."/>
            <person name="Westrop G.D."/>
            <person name="Mueller S."/>
            <person name="Dessi D."/>
            <person name="Fiori P.L."/>
            <person name="Ren Q."/>
            <person name="Paulsen I."/>
            <person name="Zhang H."/>
            <person name="Bastida-Corcuera F.D."/>
            <person name="Simoes-Barbosa A."/>
            <person name="Brown M.T."/>
            <person name="Hayes R.D."/>
            <person name="Mukherjee M."/>
            <person name="Okumura C.Y."/>
            <person name="Schneider R."/>
            <person name="Smith A.J."/>
            <person name="Vanacova S."/>
            <person name="Villalvazo M."/>
            <person name="Haas B.J."/>
            <person name="Pertea M."/>
            <person name="Feldblyum T.V."/>
            <person name="Utterback T.R."/>
            <person name="Shu C.L."/>
            <person name="Osoegawa K."/>
            <person name="de Jong P.J."/>
            <person name="Hrdy I."/>
            <person name="Horvathova L."/>
            <person name="Zubacova Z."/>
            <person name="Dolezal P."/>
            <person name="Malik S.B."/>
            <person name="Logsdon J.M. Jr."/>
            <person name="Henze K."/>
            <person name="Gupta A."/>
            <person name="Wang C.C."/>
            <person name="Dunne R.L."/>
            <person name="Upcroft J.A."/>
            <person name="Upcroft P."/>
            <person name="White O."/>
            <person name="Salzberg S.L."/>
            <person name="Tang P."/>
            <person name="Chiu C.-H."/>
            <person name="Lee Y.-S."/>
            <person name="Embley T.M."/>
            <person name="Coombs G.H."/>
            <person name="Mottram J.C."/>
            <person name="Tachezy J."/>
            <person name="Fraser-Liggett C.M."/>
            <person name="Johnson P.J."/>
        </authorList>
    </citation>
    <scope>NUCLEOTIDE SEQUENCE [LARGE SCALE GENOMIC DNA]</scope>
    <source>
        <strain evidence="8">G3</strain>
    </source>
</reference>
<evidence type="ECO:0000313" key="8">
    <source>
        <dbReference type="EMBL" id="EAY19262.1"/>
    </source>
</evidence>
<dbReference type="InterPro" id="IPR017900">
    <property type="entry name" value="4Fe4S_Fe_S_CS"/>
</dbReference>
<dbReference type="Gene3D" id="3.30.70.20">
    <property type="match status" value="1"/>
</dbReference>
<evidence type="ECO:0000313" key="9">
    <source>
        <dbReference type="Proteomes" id="UP000001542"/>
    </source>
</evidence>
<feature type="domain" description="4Fe-4S ferredoxin-type" evidence="7">
    <location>
        <begin position="616"/>
        <end position="645"/>
    </location>
</feature>
<dbReference type="Pfam" id="PF14697">
    <property type="entry name" value="Fer4_21"/>
    <property type="match status" value="1"/>
</dbReference>
<evidence type="ECO:0000256" key="1">
    <source>
        <dbReference type="ARBA" id="ARBA00001917"/>
    </source>
</evidence>
<dbReference type="Gene3D" id="3.20.20.70">
    <property type="entry name" value="Aldolase class I"/>
    <property type="match status" value="1"/>
</dbReference>
<keyword evidence="4" id="KW-0560">Oxidoreductase</keyword>
<dbReference type="SMR" id="A2DK91"/>
<accession>A2DK91</accession>
<dbReference type="STRING" id="5722.A2DK91"/>
<dbReference type="InterPro" id="IPR023753">
    <property type="entry name" value="FAD/NAD-binding_dom"/>
</dbReference>
<evidence type="ECO:0000256" key="6">
    <source>
        <dbReference type="ARBA" id="ARBA00032722"/>
    </source>
</evidence>
<evidence type="ECO:0000256" key="5">
    <source>
        <dbReference type="ARBA" id="ARBA00030119"/>
    </source>
</evidence>
<dbReference type="Gene3D" id="3.50.50.60">
    <property type="entry name" value="FAD/NAD(P)-binding domain"/>
    <property type="match status" value="2"/>
</dbReference>
<dbReference type="InterPro" id="IPR013785">
    <property type="entry name" value="Aldolase_TIM"/>
</dbReference>
<reference evidence="8" key="1">
    <citation type="submission" date="2006-10" db="EMBL/GenBank/DDBJ databases">
        <authorList>
            <person name="Amadeo P."/>
            <person name="Zhao Q."/>
            <person name="Wortman J."/>
            <person name="Fraser-Liggett C."/>
            <person name="Carlton J."/>
        </authorList>
    </citation>
    <scope>NUCLEOTIDE SEQUENCE</scope>
    <source>
        <strain evidence="8">G3</strain>
    </source>
</reference>
<evidence type="ECO:0000256" key="3">
    <source>
        <dbReference type="ARBA" id="ARBA00022643"/>
    </source>
</evidence>
<dbReference type="OrthoDB" id="10263122at2759"/>
<protein>
    <recommendedName>
        <fullName evidence="6">Dihydrothymine dehydrogenase</fullName>
    </recommendedName>
    <alternativeName>
        <fullName evidence="5">Dihydrouracil dehydrogenase</fullName>
    </alternativeName>
</protein>
<dbReference type="PANTHER" id="PTHR43073">
    <property type="entry name" value="DIHYDROPYRIMIDINE DEHYDROGENASE [NADP(+)]"/>
    <property type="match status" value="1"/>
</dbReference>
<dbReference type="InterPro" id="IPR036188">
    <property type="entry name" value="FAD/NAD-bd_sf"/>
</dbReference>
<dbReference type="InterPro" id="IPR017896">
    <property type="entry name" value="4Fe4S_Fe-S-bd"/>
</dbReference>
<dbReference type="Proteomes" id="UP000001542">
    <property type="component" value="Unassembled WGS sequence"/>
</dbReference>
<dbReference type="PROSITE" id="PS00198">
    <property type="entry name" value="4FE4S_FER_1"/>
    <property type="match status" value="1"/>
</dbReference>
<dbReference type="EMBL" id="DS113210">
    <property type="protein sequence ID" value="EAY19262.1"/>
    <property type="molecule type" value="Genomic_DNA"/>
</dbReference>
<organism evidence="8 9">
    <name type="scientific">Trichomonas vaginalis (strain ATCC PRA-98 / G3)</name>
    <dbReference type="NCBI Taxonomy" id="412133"/>
    <lineage>
        <taxon>Eukaryota</taxon>
        <taxon>Metamonada</taxon>
        <taxon>Parabasalia</taxon>
        <taxon>Trichomonadida</taxon>
        <taxon>Trichomonadidae</taxon>
        <taxon>Trichomonas</taxon>
    </lineage>
</organism>
<dbReference type="InParanoid" id="A2DK91"/>
<dbReference type="VEuPathDB" id="TrichDB:TVAG_214870"/>
<dbReference type="GO" id="GO:0016627">
    <property type="term" value="F:oxidoreductase activity, acting on the CH-CH group of donors"/>
    <property type="evidence" value="ECO:0007669"/>
    <property type="project" value="UniProtKB-ARBA"/>
</dbReference>
<dbReference type="Pfam" id="PF07992">
    <property type="entry name" value="Pyr_redox_2"/>
    <property type="match status" value="1"/>
</dbReference>
<name>A2DK91_TRIV3</name>
<dbReference type="SUPFAM" id="SSF46548">
    <property type="entry name" value="alpha-helical ferredoxin"/>
    <property type="match status" value="1"/>
</dbReference>
<dbReference type="PRINTS" id="PR00419">
    <property type="entry name" value="ADXRDTASE"/>
</dbReference>
<dbReference type="eggNOG" id="KOG1799">
    <property type="taxonomic scope" value="Eukaryota"/>
</dbReference>
<proteinExistence type="predicted"/>
<dbReference type="InterPro" id="IPR009051">
    <property type="entry name" value="Helical_ferredxn"/>
</dbReference>
<dbReference type="PROSITE" id="PS51379">
    <property type="entry name" value="4FE4S_FER_2"/>
    <property type="match status" value="2"/>
</dbReference>
<keyword evidence="9" id="KW-1185">Reference proteome</keyword>
<dbReference type="PANTHER" id="PTHR43073:SF2">
    <property type="entry name" value="DIHYDROPYRIMIDINE DEHYDROGENASE [NADP(+)]"/>
    <property type="match status" value="1"/>
</dbReference>
<evidence type="ECO:0000259" key="7">
    <source>
        <dbReference type="PROSITE" id="PS51379"/>
    </source>
</evidence>
<keyword evidence="3" id="KW-0288">FMN</keyword>
<feature type="domain" description="4Fe-4S ferredoxin-type" evidence="7">
    <location>
        <begin position="586"/>
        <end position="614"/>
    </location>
</feature>
<keyword evidence="2" id="KW-0285">Flavoprotein</keyword>
<dbReference type="AlphaFoldDB" id="A2DK91"/>